<sequence length="123" mass="12658">MQLPILTSSLIFAKNFLFCFSLIGLLGFLDVIAQTTTPEPSEAISTTTENPWGSSIADQSEVQVASLPGGGTIQRQQAVNGTVTNTTGTTVVVVPAVVVTTTTTTAAPSGNGTTPKVGQCNWS</sequence>
<name>A0A915DX42_9BILA</name>
<dbReference type="WBParaSite" id="jg24398">
    <property type="protein sequence ID" value="jg24398"/>
    <property type="gene ID" value="jg24398"/>
</dbReference>
<proteinExistence type="predicted"/>
<evidence type="ECO:0000313" key="2">
    <source>
        <dbReference type="Proteomes" id="UP000887574"/>
    </source>
</evidence>
<evidence type="ECO:0000313" key="3">
    <source>
        <dbReference type="WBParaSite" id="jg24398"/>
    </source>
</evidence>
<evidence type="ECO:0000256" key="1">
    <source>
        <dbReference type="SAM" id="MobiDB-lite"/>
    </source>
</evidence>
<dbReference type="AlphaFoldDB" id="A0A915DX42"/>
<reference evidence="3" key="1">
    <citation type="submission" date="2022-11" db="UniProtKB">
        <authorList>
            <consortium name="WormBaseParasite"/>
        </authorList>
    </citation>
    <scope>IDENTIFICATION</scope>
</reference>
<feature type="region of interest" description="Disordered" evidence="1">
    <location>
        <begin position="104"/>
        <end position="123"/>
    </location>
</feature>
<organism evidence="2 3">
    <name type="scientific">Ditylenchus dipsaci</name>
    <dbReference type="NCBI Taxonomy" id="166011"/>
    <lineage>
        <taxon>Eukaryota</taxon>
        <taxon>Metazoa</taxon>
        <taxon>Ecdysozoa</taxon>
        <taxon>Nematoda</taxon>
        <taxon>Chromadorea</taxon>
        <taxon>Rhabditida</taxon>
        <taxon>Tylenchina</taxon>
        <taxon>Tylenchomorpha</taxon>
        <taxon>Sphaerularioidea</taxon>
        <taxon>Anguinidae</taxon>
        <taxon>Anguininae</taxon>
        <taxon>Ditylenchus</taxon>
    </lineage>
</organism>
<protein>
    <submittedName>
        <fullName evidence="3">Uncharacterized protein</fullName>
    </submittedName>
</protein>
<dbReference type="Proteomes" id="UP000887574">
    <property type="component" value="Unplaced"/>
</dbReference>
<keyword evidence="2" id="KW-1185">Reference proteome</keyword>
<accession>A0A915DX42</accession>
<feature type="compositionally biased region" description="Low complexity" evidence="1">
    <location>
        <begin position="104"/>
        <end position="115"/>
    </location>
</feature>